<gene>
    <name evidence="1" type="ORF">M378DRAFT_170165</name>
</gene>
<evidence type="ECO:0000313" key="1">
    <source>
        <dbReference type="EMBL" id="KIL58799.1"/>
    </source>
</evidence>
<sequence length="161" mass="17829">MSFPLGIRDGAFVRFDNVDVNGHDVGLYFQDLSGQARVDALKAAALRYGSRFFAFNSGGYAKSWSTLNASMFGPGKATLYIRVEYPGWTFYPDKESTGNDLGNVNLNVVPAIVEKINERKNPYEVVAFNTNGYIKRAVTFPLTSFISNSSIIEGTYVRNDV</sequence>
<name>A0A0C2SXD3_AMAMK</name>
<accession>A0A0C2SXD3</accession>
<dbReference type="HOGENOM" id="CLU_1643268_0_0_1"/>
<proteinExistence type="predicted"/>
<dbReference type="AlphaFoldDB" id="A0A0C2SXD3"/>
<keyword evidence="2" id="KW-1185">Reference proteome</keyword>
<dbReference type="EMBL" id="KN818329">
    <property type="protein sequence ID" value="KIL58799.1"/>
    <property type="molecule type" value="Genomic_DNA"/>
</dbReference>
<reference evidence="1 2" key="1">
    <citation type="submission" date="2014-04" db="EMBL/GenBank/DDBJ databases">
        <title>Evolutionary Origins and Diversification of the Mycorrhizal Mutualists.</title>
        <authorList>
            <consortium name="DOE Joint Genome Institute"/>
            <consortium name="Mycorrhizal Genomics Consortium"/>
            <person name="Kohler A."/>
            <person name="Kuo A."/>
            <person name="Nagy L.G."/>
            <person name="Floudas D."/>
            <person name="Copeland A."/>
            <person name="Barry K.W."/>
            <person name="Cichocki N."/>
            <person name="Veneault-Fourrey C."/>
            <person name="LaButti K."/>
            <person name="Lindquist E.A."/>
            <person name="Lipzen A."/>
            <person name="Lundell T."/>
            <person name="Morin E."/>
            <person name="Murat C."/>
            <person name="Riley R."/>
            <person name="Ohm R."/>
            <person name="Sun H."/>
            <person name="Tunlid A."/>
            <person name="Henrissat B."/>
            <person name="Grigoriev I.V."/>
            <person name="Hibbett D.S."/>
            <person name="Martin F."/>
        </authorList>
    </citation>
    <scope>NUCLEOTIDE SEQUENCE [LARGE SCALE GENOMIC DNA]</scope>
    <source>
        <strain evidence="1 2">Koide BX008</strain>
    </source>
</reference>
<protein>
    <submittedName>
        <fullName evidence="1">Uncharacterized protein</fullName>
    </submittedName>
</protein>
<evidence type="ECO:0000313" key="2">
    <source>
        <dbReference type="Proteomes" id="UP000054549"/>
    </source>
</evidence>
<dbReference type="OrthoDB" id="4752102at2759"/>
<dbReference type="Proteomes" id="UP000054549">
    <property type="component" value="Unassembled WGS sequence"/>
</dbReference>
<organism evidence="1 2">
    <name type="scientific">Amanita muscaria (strain Koide BX008)</name>
    <dbReference type="NCBI Taxonomy" id="946122"/>
    <lineage>
        <taxon>Eukaryota</taxon>
        <taxon>Fungi</taxon>
        <taxon>Dikarya</taxon>
        <taxon>Basidiomycota</taxon>
        <taxon>Agaricomycotina</taxon>
        <taxon>Agaricomycetes</taxon>
        <taxon>Agaricomycetidae</taxon>
        <taxon>Agaricales</taxon>
        <taxon>Pluteineae</taxon>
        <taxon>Amanitaceae</taxon>
        <taxon>Amanita</taxon>
    </lineage>
</organism>
<dbReference type="InParanoid" id="A0A0C2SXD3"/>